<feature type="transmembrane region" description="Helical" evidence="1">
    <location>
        <begin position="193"/>
        <end position="215"/>
    </location>
</feature>
<reference evidence="4 5" key="1">
    <citation type="submission" date="2016-09" db="EMBL/GenBank/DDBJ databases">
        <title>Couchioplanes caeruleus draft genome sequence.</title>
        <authorList>
            <person name="Sheehan J."/>
            <person name="Caffrey P."/>
        </authorList>
    </citation>
    <scope>NUCLEOTIDE SEQUENCE [LARGE SCALE GENOMIC DNA]</scope>
    <source>
        <strain evidence="4 5">DSM 43634</strain>
    </source>
</reference>
<gene>
    <name evidence="4" type="ORF">BG844_13180</name>
</gene>
<dbReference type="Pfam" id="PF00563">
    <property type="entry name" value="EAL"/>
    <property type="match status" value="1"/>
</dbReference>
<evidence type="ECO:0000313" key="5">
    <source>
        <dbReference type="Proteomes" id="UP000182486"/>
    </source>
</evidence>
<dbReference type="InterPro" id="IPR000160">
    <property type="entry name" value="GGDEF_dom"/>
</dbReference>
<name>A0A1K0FM33_9ACTN</name>
<dbReference type="InterPro" id="IPR001633">
    <property type="entry name" value="EAL_dom"/>
</dbReference>
<dbReference type="SMART" id="SM00267">
    <property type="entry name" value="GGDEF"/>
    <property type="match status" value="1"/>
</dbReference>
<feature type="transmembrane region" description="Helical" evidence="1">
    <location>
        <begin position="261"/>
        <end position="280"/>
    </location>
</feature>
<keyword evidence="1" id="KW-0812">Transmembrane</keyword>
<dbReference type="SUPFAM" id="SSF141868">
    <property type="entry name" value="EAL domain-like"/>
    <property type="match status" value="1"/>
</dbReference>
<dbReference type="Proteomes" id="UP000182486">
    <property type="component" value="Unassembled WGS sequence"/>
</dbReference>
<evidence type="ECO:0000256" key="1">
    <source>
        <dbReference type="SAM" id="Phobius"/>
    </source>
</evidence>
<dbReference type="SUPFAM" id="SSF55073">
    <property type="entry name" value="Nucleotide cyclase"/>
    <property type="match status" value="1"/>
</dbReference>
<feature type="transmembrane region" description="Helical" evidence="1">
    <location>
        <begin position="62"/>
        <end position="79"/>
    </location>
</feature>
<dbReference type="EMBL" id="MEIA01000132">
    <property type="protein sequence ID" value="OJF13792.1"/>
    <property type="molecule type" value="Genomic_DNA"/>
</dbReference>
<dbReference type="PANTHER" id="PTHR44757">
    <property type="entry name" value="DIGUANYLATE CYCLASE DGCP"/>
    <property type="match status" value="1"/>
</dbReference>
<protein>
    <submittedName>
        <fullName evidence="4">Diguanylate cyclase</fullName>
    </submittedName>
</protein>
<feature type="transmembrane region" description="Helical" evidence="1">
    <location>
        <begin position="286"/>
        <end position="304"/>
    </location>
</feature>
<evidence type="ECO:0000259" key="2">
    <source>
        <dbReference type="PROSITE" id="PS50883"/>
    </source>
</evidence>
<comment type="caution">
    <text evidence="4">The sequence shown here is derived from an EMBL/GenBank/DDBJ whole genome shotgun (WGS) entry which is preliminary data.</text>
</comment>
<accession>A0A1K0FM33</accession>
<keyword evidence="1" id="KW-1133">Transmembrane helix</keyword>
<dbReference type="Gene3D" id="3.20.20.450">
    <property type="entry name" value="EAL domain"/>
    <property type="match status" value="1"/>
</dbReference>
<dbReference type="PROSITE" id="PS50883">
    <property type="entry name" value="EAL"/>
    <property type="match status" value="1"/>
</dbReference>
<dbReference type="InterPro" id="IPR035919">
    <property type="entry name" value="EAL_sf"/>
</dbReference>
<feature type="domain" description="GGDEF" evidence="3">
    <location>
        <begin position="349"/>
        <end position="480"/>
    </location>
</feature>
<dbReference type="InterPro" id="IPR052155">
    <property type="entry name" value="Biofilm_reg_signaling"/>
</dbReference>
<feature type="transmembrane region" description="Helical" evidence="1">
    <location>
        <begin position="35"/>
        <end position="53"/>
    </location>
</feature>
<dbReference type="NCBIfam" id="TIGR00254">
    <property type="entry name" value="GGDEF"/>
    <property type="match status" value="1"/>
</dbReference>
<dbReference type="InterPro" id="IPR043128">
    <property type="entry name" value="Rev_trsase/Diguanyl_cyclase"/>
</dbReference>
<keyword evidence="5" id="KW-1185">Reference proteome</keyword>
<dbReference type="InterPro" id="IPR029787">
    <property type="entry name" value="Nucleotide_cyclase"/>
</dbReference>
<dbReference type="SMART" id="SM00052">
    <property type="entry name" value="EAL"/>
    <property type="match status" value="1"/>
</dbReference>
<feature type="transmembrane region" description="Helical" evidence="1">
    <location>
        <begin position="128"/>
        <end position="149"/>
    </location>
</feature>
<feature type="transmembrane region" description="Helical" evidence="1">
    <location>
        <begin position="221"/>
        <end position="240"/>
    </location>
</feature>
<dbReference type="PROSITE" id="PS50887">
    <property type="entry name" value="GGDEF"/>
    <property type="match status" value="1"/>
</dbReference>
<dbReference type="CDD" id="cd01948">
    <property type="entry name" value="EAL"/>
    <property type="match status" value="1"/>
</dbReference>
<dbReference type="CDD" id="cd01949">
    <property type="entry name" value="GGDEF"/>
    <property type="match status" value="1"/>
</dbReference>
<feature type="domain" description="EAL" evidence="2">
    <location>
        <begin position="488"/>
        <end position="743"/>
    </location>
</feature>
<dbReference type="Gene3D" id="3.30.70.270">
    <property type="match status" value="1"/>
</dbReference>
<dbReference type="Pfam" id="PF00990">
    <property type="entry name" value="GGDEF"/>
    <property type="match status" value="1"/>
</dbReference>
<dbReference type="PANTHER" id="PTHR44757:SF2">
    <property type="entry name" value="BIOFILM ARCHITECTURE MAINTENANCE PROTEIN MBAA"/>
    <property type="match status" value="1"/>
</dbReference>
<proteinExistence type="predicted"/>
<feature type="transmembrane region" description="Helical" evidence="1">
    <location>
        <begin position="99"/>
        <end position="116"/>
    </location>
</feature>
<dbReference type="RefSeq" id="WP_071805606.1">
    <property type="nucleotide sequence ID" value="NZ_MEIA01000132.1"/>
</dbReference>
<feature type="transmembrane region" description="Helical" evidence="1">
    <location>
        <begin position="161"/>
        <end position="181"/>
    </location>
</feature>
<dbReference type="AlphaFoldDB" id="A0A1K0FM33"/>
<sequence>MRSVRVDRTVAAWTAAGLLACVAYPLLGADTVSGAWLWDVLAAATLVAVLAGIRRNRPELRLAWYAFAGSVFFRMAGDISYDIDLHVLHRDPFPSLADVFYLASCPLLILSTVMLARGRLLRDLAGRLDAAIIATGLGLVWWVFVIGPVAADGSIPPLERLIGAAYPAFDLLLLALVARLLTRSGRASASLMLITAGTAAMLLSDVAFQLVSVYAPTLDGSISAGWMVGNVFYGAAALHRSAGAAAQQPRTVDQRLGRGRLVLLAACTLLVPALLFIEGATGSGAISWPAIGVGAVLLFLLVLARMSGFVTQIQRQAGQLEDLALRDALTGLPNRRVFERRLGTAVASGSPQVAVLDLNGFKDVNDRLGHAVGDRLLEVVAGRLLGALRDGDLVARMGGDEFAVLVPGGSVAVMDQIVGRIATALREPITLEGQDLLVGASIGTADGEDTADGYEVLRRADVAMYAAKQAGERHRRYSPDLDVQAAEEARTGAELRTALDEGQFHLVYQPVVSLPDHRMVAVEALVRWDHPVRGTVAPADFLPVAERSGLIIELGDWILRTACAQAAGWLRTLGAAAPGRLHVNVSDRQLADPGFPALVAATLAETRLPADHLTLEVSETALIHGGEAVRALDDLRALGVPVALDDFGTGHSSLGLLQAVPVDVIKVDKSFIASITRTGRHAVIATALLQVSDGLGLAAVAEGVETAEQAAELHRIGYRFAQGHLFGEPSAEPRFHGTGVVAGTGVATVS</sequence>
<evidence type="ECO:0000259" key="3">
    <source>
        <dbReference type="PROSITE" id="PS50887"/>
    </source>
</evidence>
<keyword evidence="1" id="KW-0472">Membrane</keyword>
<evidence type="ECO:0000313" key="4">
    <source>
        <dbReference type="EMBL" id="OJF13792.1"/>
    </source>
</evidence>
<organism evidence="4 5">
    <name type="scientific">Couchioplanes caeruleus subsp. caeruleus</name>
    <dbReference type="NCBI Taxonomy" id="56427"/>
    <lineage>
        <taxon>Bacteria</taxon>
        <taxon>Bacillati</taxon>
        <taxon>Actinomycetota</taxon>
        <taxon>Actinomycetes</taxon>
        <taxon>Micromonosporales</taxon>
        <taxon>Micromonosporaceae</taxon>
        <taxon>Couchioplanes</taxon>
    </lineage>
</organism>
<dbReference type="PROSITE" id="PS51257">
    <property type="entry name" value="PROKAR_LIPOPROTEIN"/>
    <property type="match status" value="1"/>
</dbReference>